<dbReference type="EMBL" id="UASS01000016">
    <property type="protein sequence ID" value="SPX61125.1"/>
    <property type="molecule type" value="Genomic_DNA"/>
</dbReference>
<dbReference type="InterPro" id="IPR042099">
    <property type="entry name" value="ANL_N_sf"/>
</dbReference>
<evidence type="ECO:0000313" key="1">
    <source>
        <dbReference type="EMBL" id="KTC95380.1"/>
    </source>
</evidence>
<reference evidence="2 4" key="2">
    <citation type="submission" date="2018-06" db="EMBL/GenBank/DDBJ databases">
        <authorList>
            <consortium name="Pathogen Informatics"/>
            <person name="Doyle S."/>
        </authorList>
    </citation>
    <scope>NUCLEOTIDE SEQUENCE [LARGE SCALE GENOMIC DNA]</scope>
    <source>
        <strain evidence="2 4">NCTC12022</strain>
    </source>
</reference>
<evidence type="ECO:0000313" key="3">
    <source>
        <dbReference type="Proteomes" id="UP000054698"/>
    </source>
</evidence>
<dbReference type="OrthoDB" id="580775at2"/>
<sequence length="458" mass="52351">MSNLYASTLNKEIDAIQDLLPQLSSRLSWSKEEVKAEQQRALVALLAYAKQNSPYYASKFAHIEPSHFTLSDLAKLPVMTKKEAMTHWDEIVTDRKLTLERARQFLHNQIEPELLDNAYHFTATGGSSGVRGVFGWNIEEFILFVAAFFRFQYRDEFSSQKDNSPVLMAAITAAKPVHLSRFVFTIPLIPQMKVLLLPATMPITNMVEQLNIQKPSHLIGYTTEIYRLAQEACRGKLKIFPRRVSVNSEPLFPDMLKTIKKAWNVPVTNMWGSSDAGPHAQSCDHTNHLHLNEDLIIFEAVDENNQPVPDGREATKVLVTNLFHKSMPLFRYEIDDRIRILADSCSCGAPLRLVQSIKGRNDDSFSYANGICVIPEVFENLIFPEEQVEEYQVFQTIQGAEIWLTARKNFVTEKMQKDLVTAYRQMGIENPLIEIKIVPQLKRHPETGKLKRFVKLES</sequence>
<evidence type="ECO:0000313" key="2">
    <source>
        <dbReference type="EMBL" id="SPX61125.1"/>
    </source>
</evidence>
<dbReference type="Proteomes" id="UP000251942">
    <property type="component" value="Unassembled WGS sequence"/>
</dbReference>
<dbReference type="Gene3D" id="3.40.50.12780">
    <property type="entry name" value="N-terminal domain of ligase-like"/>
    <property type="match status" value="1"/>
</dbReference>
<proteinExistence type="predicted"/>
<name>A0A0W0TIG4_9GAMM</name>
<dbReference type="EMBL" id="LNYB01000085">
    <property type="protein sequence ID" value="KTC95380.1"/>
    <property type="molecule type" value="Genomic_DNA"/>
</dbReference>
<dbReference type="Proteomes" id="UP000054698">
    <property type="component" value="Unassembled WGS sequence"/>
</dbReference>
<dbReference type="STRING" id="453.Lfee_3045"/>
<dbReference type="PATRIC" id="fig|453.4.peg.3323"/>
<reference evidence="1 3" key="1">
    <citation type="submission" date="2015-11" db="EMBL/GenBank/DDBJ databases">
        <title>Genomic analysis of 38 Legionella species identifies large and diverse effector repertoires.</title>
        <authorList>
            <person name="Burstein D."/>
            <person name="Amaro F."/>
            <person name="Zusman T."/>
            <person name="Lifshitz Z."/>
            <person name="Cohen O."/>
            <person name="Gilbert J.A."/>
            <person name="Pupko T."/>
            <person name="Shuman H.A."/>
            <person name="Segal G."/>
        </authorList>
    </citation>
    <scope>NUCLEOTIDE SEQUENCE [LARGE SCALE GENOMIC DNA]</scope>
    <source>
        <strain evidence="1 3">WO-44C</strain>
    </source>
</reference>
<accession>A0A0W0TIG4</accession>
<dbReference type="AlphaFoldDB" id="A0A0W0TIG4"/>
<dbReference type="InterPro" id="IPR053158">
    <property type="entry name" value="CapK_Type1_Caps_Biosynth"/>
</dbReference>
<protein>
    <submittedName>
        <fullName evidence="1">Coenzyme F390 synthetase</fullName>
    </submittedName>
</protein>
<evidence type="ECO:0000313" key="4">
    <source>
        <dbReference type="Proteomes" id="UP000251942"/>
    </source>
</evidence>
<dbReference type="RefSeq" id="WP_058447839.1">
    <property type="nucleotide sequence ID" value="NZ_CAAAHT010000032.1"/>
</dbReference>
<gene>
    <name evidence="1" type="ORF">Lfee_3045</name>
    <name evidence="2" type="ORF">NCTC12022_01863</name>
</gene>
<keyword evidence="3" id="KW-1185">Reference proteome</keyword>
<dbReference type="PANTHER" id="PTHR36932">
    <property type="entry name" value="CAPSULAR POLYSACCHARIDE BIOSYNTHESIS PROTEIN"/>
    <property type="match status" value="1"/>
</dbReference>
<dbReference type="SUPFAM" id="SSF56801">
    <property type="entry name" value="Acetyl-CoA synthetase-like"/>
    <property type="match status" value="1"/>
</dbReference>
<organism evidence="1 3">
    <name type="scientific">Legionella feeleii</name>
    <dbReference type="NCBI Taxonomy" id="453"/>
    <lineage>
        <taxon>Bacteria</taxon>
        <taxon>Pseudomonadati</taxon>
        <taxon>Pseudomonadota</taxon>
        <taxon>Gammaproteobacteria</taxon>
        <taxon>Legionellales</taxon>
        <taxon>Legionellaceae</taxon>
        <taxon>Legionella</taxon>
    </lineage>
</organism>
<dbReference type="PANTHER" id="PTHR36932:SF1">
    <property type="entry name" value="CAPSULAR POLYSACCHARIDE BIOSYNTHESIS PROTEIN"/>
    <property type="match status" value="1"/>
</dbReference>